<feature type="compositionally biased region" description="Low complexity" evidence="2">
    <location>
        <begin position="28"/>
        <end position="40"/>
    </location>
</feature>
<dbReference type="PANTHER" id="PTHR46050">
    <property type="entry name" value="TPR REPEAT-CONTAINING THIOREDOXIN"/>
    <property type="match status" value="1"/>
</dbReference>
<feature type="region of interest" description="Disordered" evidence="2">
    <location>
        <begin position="25"/>
        <end position="55"/>
    </location>
</feature>
<dbReference type="InterPro" id="IPR011990">
    <property type="entry name" value="TPR-like_helical_dom_sf"/>
</dbReference>
<organism evidence="3 4">
    <name type="scientific">Acorus calamus</name>
    <name type="common">Sweet flag</name>
    <dbReference type="NCBI Taxonomy" id="4465"/>
    <lineage>
        <taxon>Eukaryota</taxon>
        <taxon>Viridiplantae</taxon>
        <taxon>Streptophyta</taxon>
        <taxon>Embryophyta</taxon>
        <taxon>Tracheophyta</taxon>
        <taxon>Spermatophyta</taxon>
        <taxon>Magnoliopsida</taxon>
        <taxon>Liliopsida</taxon>
        <taxon>Acoraceae</taxon>
        <taxon>Acorus</taxon>
    </lineage>
</organism>
<dbReference type="GO" id="GO:0005737">
    <property type="term" value="C:cytoplasm"/>
    <property type="evidence" value="ECO:0007669"/>
    <property type="project" value="TreeGrafter"/>
</dbReference>
<feature type="compositionally biased region" description="Basic residues" evidence="2">
    <location>
        <begin position="70"/>
        <end position="79"/>
    </location>
</feature>
<evidence type="ECO:0000256" key="2">
    <source>
        <dbReference type="SAM" id="MobiDB-lite"/>
    </source>
</evidence>
<reference evidence="3" key="2">
    <citation type="submission" date="2023-06" db="EMBL/GenBank/DDBJ databases">
        <authorList>
            <person name="Ma L."/>
            <person name="Liu K.-W."/>
            <person name="Li Z."/>
            <person name="Hsiao Y.-Y."/>
            <person name="Qi Y."/>
            <person name="Fu T."/>
            <person name="Tang G."/>
            <person name="Zhang D."/>
            <person name="Sun W.-H."/>
            <person name="Liu D.-K."/>
            <person name="Li Y."/>
            <person name="Chen G.-Z."/>
            <person name="Liu X.-D."/>
            <person name="Liao X.-Y."/>
            <person name="Jiang Y.-T."/>
            <person name="Yu X."/>
            <person name="Hao Y."/>
            <person name="Huang J."/>
            <person name="Zhao X.-W."/>
            <person name="Ke S."/>
            <person name="Chen Y.-Y."/>
            <person name="Wu W.-L."/>
            <person name="Hsu J.-L."/>
            <person name="Lin Y.-F."/>
            <person name="Huang M.-D."/>
            <person name="Li C.-Y."/>
            <person name="Huang L."/>
            <person name="Wang Z.-W."/>
            <person name="Zhao X."/>
            <person name="Zhong W.-Y."/>
            <person name="Peng D.-H."/>
            <person name="Ahmad S."/>
            <person name="Lan S."/>
            <person name="Zhang J.-S."/>
            <person name="Tsai W.-C."/>
            <person name="Van De Peer Y."/>
            <person name="Liu Z.-J."/>
        </authorList>
    </citation>
    <scope>NUCLEOTIDE SEQUENCE</scope>
    <source>
        <strain evidence="3">CP</strain>
        <tissue evidence="3">Leaves</tissue>
    </source>
</reference>
<dbReference type="Proteomes" id="UP001180020">
    <property type="component" value="Unassembled WGS sequence"/>
</dbReference>
<dbReference type="AlphaFoldDB" id="A0AAV9FLF0"/>
<dbReference type="Pfam" id="PF13181">
    <property type="entry name" value="TPR_8"/>
    <property type="match status" value="1"/>
</dbReference>
<dbReference type="PROSITE" id="PS50005">
    <property type="entry name" value="TPR"/>
    <property type="match status" value="1"/>
</dbReference>
<dbReference type="SMART" id="SM00028">
    <property type="entry name" value="TPR"/>
    <property type="match status" value="7"/>
</dbReference>
<evidence type="ECO:0000313" key="4">
    <source>
        <dbReference type="Proteomes" id="UP001180020"/>
    </source>
</evidence>
<evidence type="ECO:0000313" key="3">
    <source>
        <dbReference type="EMBL" id="KAK1326695.1"/>
    </source>
</evidence>
<evidence type="ECO:0000256" key="1">
    <source>
        <dbReference type="PROSITE-ProRule" id="PRU00339"/>
    </source>
</evidence>
<reference evidence="3" key="1">
    <citation type="journal article" date="2023" name="Nat. Commun.">
        <title>Diploid and tetraploid genomes of Acorus and the evolution of monocots.</title>
        <authorList>
            <person name="Ma L."/>
            <person name="Liu K.W."/>
            <person name="Li Z."/>
            <person name="Hsiao Y.Y."/>
            <person name="Qi Y."/>
            <person name="Fu T."/>
            <person name="Tang G.D."/>
            <person name="Zhang D."/>
            <person name="Sun W.H."/>
            <person name="Liu D.K."/>
            <person name="Li Y."/>
            <person name="Chen G.Z."/>
            <person name="Liu X.D."/>
            <person name="Liao X.Y."/>
            <person name="Jiang Y.T."/>
            <person name="Yu X."/>
            <person name="Hao Y."/>
            <person name="Huang J."/>
            <person name="Zhao X.W."/>
            <person name="Ke S."/>
            <person name="Chen Y.Y."/>
            <person name="Wu W.L."/>
            <person name="Hsu J.L."/>
            <person name="Lin Y.F."/>
            <person name="Huang M.D."/>
            <person name="Li C.Y."/>
            <person name="Huang L."/>
            <person name="Wang Z.W."/>
            <person name="Zhao X."/>
            <person name="Zhong W.Y."/>
            <person name="Peng D.H."/>
            <person name="Ahmad S."/>
            <person name="Lan S."/>
            <person name="Zhang J.S."/>
            <person name="Tsai W.C."/>
            <person name="Van de Peer Y."/>
            <person name="Liu Z.J."/>
        </authorList>
    </citation>
    <scope>NUCLEOTIDE SEQUENCE</scope>
    <source>
        <strain evidence="3">CP</strain>
    </source>
</reference>
<keyword evidence="4" id="KW-1185">Reference proteome</keyword>
<proteinExistence type="predicted"/>
<dbReference type="PANTHER" id="PTHR46050:SF7">
    <property type="entry name" value="TETRATRICOPEPTIDE REPEAT (TPR)-LIKE SUPERFAMILY PROTEIN"/>
    <property type="match status" value="1"/>
</dbReference>
<dbReference type="InterPro" id="IPR044534">
    <property type="entry name" value="TTL1-4"/>
</dbReference>
<dbReference type="Pfam" id="PF13432">
    <property type="entry name" value="TPR_16"/>
    <property type="match status" value="1"/>
</dbReference>
<feature type="repeat" description="TPR" evidence="1">
    <location>
        <begin position="198"/>
        <end position="231"/>
    </location>
</feature>
<gene>
    <name evidence="3" type="primary">TTL3</name>
    <name evidence="3" type="ORF">QJS10_CPA01g00942</name>
</gene>
<dbReference type="InterPro" id="IPR019734">
    <property type="entry name" value="TPR_rpt"/>
</dbReference>
<dbReference type="Gene3D" id="1.25.40.10">
    <property type="entry name" value="Tetratricopeptide repeat domain"/>
    <property type="match status" value="1"/>
</dbReference>
<feature type="region of interest" description="Disordered" evidence="2">
    <location>
        <begin position="67"/>
        <end position="97"/>
    </location>
</feature>
<dbReference type="SUPFAM" id="SSF81901">
    <property type="entry name" value="HCP-like"/>
    <property type="match status" value="1"/>
</dbReference>
<feature type="compositionally biased region" description="Pro residues" evidence="2">
    <location>
        <begin position="172"/>
        <end position="184"/>
    </location>
</feature>
<dbReference type="EMBL" id="JAUJYO010000001">
    <property type="protein sequence ID" value="KAK1326695.1"/>
    <property type="molecule type" value="Genomic_DNA"/>
</dbReference>
<comment type="caution">
    <text evidence="3">The sequence shown here is derived from an EMBL/GenBank/DDBJ whole genome shotgun (WGS) entry which is preliminary data.</text>
</comment>
<accession>A0AAV9FLF0</accession>
<name>A0AAV9FLF0_ACOCL</name>
<dbReference type="Pfam" id="PF14559">
    <property type="entry name" value="TPR_19"/>
    <property type="match status" value="1"/>
</dbReference>
<feature type="region of interest" description="Disordered" evidence="2">
    <location>
        <begin position="145"/>
        <end position="187"/>
    </location>
</feature>
<keyword evidence="1" id="KW-0802">TPR repeat</keyword>
<protein>
    <submittedName>
        <fullName evidence="3">Inactive TPR repeat-containing thioredoxin TTL3</fullName>
    </submittedName>
</protein>
<sequence length="564" mass="61540">MSTEPEKKPSGCGVLIMYTGLFRRTRRSTSSSALSTQTPSENSKRHRSGSDESSLIVTATTTSATVAKPNAHHPHHHHPIVPAAPPARKPAHAPPAHAAHMMRMESAITRELDHAIYDHQRSKASGSLVRASSSNFNVFGHLGNIRAGNSNPAPPPMTTTAREPSEARKPNASPPPPPPPPPTKDPVLCRALSRRLDPEELKTMGNEEYKKGRFAEALALYDRAISLDPDRASYRSNKAAALTGLGRLLEAVEECQEAVRIEPSYGRAHHRLATLYLRLGEAEKAIKHFKMAGDEADPNDVMRAQAVQSHINRCREARRLREWHTVLKEAESAISTGSDSAPQVLAPQTEALLKLQRHQDAEAALMGTPVFDLEASMRFFEPASYAHFLMIRAQVDMVAGRFDEAVAGAQRAGRADPNNRDAGAVLRLARAVAAARASGNELFKAGKFGEACAAYGEGLQQEPVNAVLLCNRAACYSKLGQHKRAVEDCTAALNVRPAYAKARLRRADCNAKMKRWEAAVQDYEALVKAAPGDEEVARSLGEARAQLKKQRQYDQVDDDDDEDA</sequence>